<keyword evidence="1" id="KW-0472">Membrane</keyword>
<name>A0A3D9HE71_9PROT</name>
<accession>A0A3D9HE71</accession>
<feature type="transmembrane region" description="Helical" evidence="1">
    <location>
        <begin position="89"/>
        <end position="108"/>
    </location>
</feature>
<dbReference type="AlphaFoldDB" id="A0A3D9HE71"/>
<dbReference type="OrthoDB" id="7187254at2"/>
<protein>
    <submittedName>
        <fullName evidence="2">Transcriptional regulator</fullName>
    </submittedName>
</protein>
<dbReference type="Proteomes" id="UP000256845">
    <property type="component" value="Unassembled WGS sequence"/>
</dbReference>
<proteinExistence type="predicted"/>
<keyword evidence="1" id="KW-0812">Transmembrane</keyword>
<evidence type="ECO:0000313" key="3">
    <source>
        <dbReference type="Proteomes" id="UP000256845"/>
    </source>
</evidence>
<evidence type="ECO:0000256" key="1">
    <source>
        <dbReference type="SAM" id="Phobius"/>
    </source>
</evidence>
<sequence>MSRQDPIFSDDEMMMYVDGQLDPDRVGAMEAFLKENPDAMEKVRTWQQQNQDLKALFDREVDAPVPDYLDPRNLRKNRESRMSLWRPELRLVAASILLLAVGLAGGWMTRGILASQDFSASAEAHLAINAHDVYSVDKTHPVEVTAEQSQHLVSWLSKRLDRQLIEPDLSGLDFDLIGGRLLAATNGAAAQFMFEDEKGERVTLFITPNPSGKTSSFAFVSQGKTGAFYWLNPSLSFNLVGNLSKDQLEGLASKLQAQWPAGAI</sequence>
<keyword evidence="1" id="KW-1133">Transmembrane helix</keyword>
<organism evidence="2 3">
    <name type="scientific">Aestuariispira insulae</name>
    <dbReference type="NCBI Taxonomy" id="1461337"/>
    <lineage>
        <taxon>Bacteria</taxon>
        <taxon>Pseudomonadati</taxon>
        <taxon>Pseudomonadota</taxon>
        <taxon>Alphaproteobacteria</taxon>
        <taxon>Rhodospirillales</taxon>
        <taxon>Kiloniellaceae</taxon>
        <taxon>Aestuariispira</taxon>
    </lineage>
</organism>
<reference evidence="2 3" key="1">
    <citation type="submission" date="2018-07" db="EMBL/GenBank/DDBJ databases">
        <title>Genomic Encyclopedia of Type Strains, Phase III (KMG-III): the genomes of soil and plant-associated and newly described type strains.</title>
        <authorList>
            <person name="Whitman W."/>
        </authorList>
    </citation>
    <scope>NUCLEOTIDE SEQUENCE [LARGE SCALE GENOMIC DNA]</scope>
    <source>
        <strain evidence="2 3">CECT 8488</strain>
    </source>
</reference>
<evidence type="ECO:0000313" key="2">
    <source>
        <dbReference type="EMBL" id="RED47755.1"/>
    </source>
</evidence>
<dbReference type="RefSeq" id="WP_115937927.1">
    <property type="nucleotide sequence ID" value="NZ_QRDW01000009.1"/>
</dbReference>
<comment type="caution">
    <text evidence="2">The sequence shown here is derived from an EMBL/GenBank/DDBJ whole genome shotgun (WGS) entry which is preliminary data.</text>
</comment>
<dbReference type="EMBL" id="QRDW01000009">
    <property type="protein sequence ID" value="RED47755.1"/>
    <property type="molecule type" value="Genomic_DNA"/>
</dbReference>
<gene>
    <name evidence="2" type="ORF">DFP90_109119</name>
</gene>
<keyword evidence="3" id="KW-1185">Reference proteome</keyword>